<evidence type="ECO:0000313" key="2">
    <source>
        <dbReference type="Proteomes" id="UP000010880"/>
    </source>
</evidence>
<evidence type="ECO:0000313" key="1">
    <source>
        <dbReference type="EMBL" id="AGB40322.1"/>
    </source>
</evidence>
<dbReference type="KEGG" id="hhl:Halha_0312"/>
<protein>
    <submittedName>
        <fullName evidence="1">Uncharacterized protein</fullName>
    </submittedName>
</protein>
<organism evidence="1 2">
    <name type="scientific">Halobacteroides halobius (strain ATCC 35273 / DSM 5150 / MD-1)</name>
    <dbReference type="NCBI Taxonomy" id="748449"/>
    <lineage>
        <taxon>Bacteria</taxon>
        <taxon>Bacillati</taxon>
        <taxon>Bacillota</taxon>
        <taxon>Clostridia</taxon>
        <taxon>Halanaerobiales</taxon>
        <taxon>Halobacteroidaceae</taxon>
        <taxon>Halobacteroides</taxon>
    </lineage>
</organism>
<gene>
    <name evidence="1" type="ordered locus">Halha_0312</name>
</gene>
<dbReference type="OrthoDB" id="9973111at2"/>
<sequence>MRSKLVCRDCGTKNYTVDFYCKSCSSDLVEQKQASISTPLHKLITAVFAL</sequence>
<dbReference type="Proteomes" id="UP000010880">
    <property type="component" value="Chromosome"/>
</dbReference>
<accession>L0K4Z6</accession>
<proteinExistence type="predicted"/>
<dbReference type="RefSeq" id="WP_015326048.1">
    <property type="nucleotide sequence ID" value="NC_019978.1"/>
</dbReference>
<dbReference type="HOGENOM" id="CLU_3118461_0_0_9"/>
<keyword evidence="2" id="KW-1185">Reference proteome</keyword>
<dbReference type="EMBL" id="CP003359">
    <property type="protein sequence ID" value="AGB40322.1"/>
    <property type="molecule type" value="Genomic_DNA"/>
</dbReference>
<reference evidence="2" key="1">
    <citation type="submission" date="2012-02" db="EMBL/GenBank/DDBJ databases">
        <title>The complete genome of Halobacteroides halobius DSM 5150.</title>
        <authorList>
            <person name="Lucas S."/>
            <person name="Copeland A."/>
            <person name="Lapidus A."/>
            <person name="Glavina del Rio T."/>
            <person name="Dalin E."/>
            <person name="Tice H."/>
            <person name="Bruce D."/>
            <person name="Goodwin L."/>
            <person name="Pitluck S."/>
            <person name="Peters L."/>
            <person name="Mikhailova N."/>
            <person name="Gu W."/>
            <person name="Kyrpides N."/>
            <person name="Mavromatis K."/>
            <person name="Ivanova N."/>
            <person name="Brettin T."/>
            <person name="Detter J.C."/>
            <person name="Han C."/>
            <person name="Larimer F."/>
            <person name="Land M."/>
            <person name="Hauser L."/>
            <person name="Markowitz V."/>
            <person name="Cheng J.-F."/>
            <person name="Hugenholtz P."/>
            <person name="Woyke T."/>
            <person name="Wu D."/>
            <person name="Tindall B."/>
            <person name="Pomrenke H."/>
            <person name="Brambilla E."/>
            <person name="Klenk H.-P."/>
            <person name="Eisen J.A."/>
        </authorList>
    </citation>
    <scope>NUCLEOTIDE SEQUENCE [LARGE SCALE GENOMIC DNA]</scope>
    <source>
        <strain evidence="2">ATCC 35273 / DSM 5150 / MD-1</strain>
    </source>
</reference>
<name>L0K4Z6_HALHC</name>
<dbReference type="AlphaFoldDB" id="L0K4Z6"/>